<dbReference type="SUPFAM" id="SSF56672">
    <property type="entry name" value="DNA/RNA polymerases"/>
    <property type="match status" value="1"/>
</dbReference>
<keyword evidence="6" id="KW-0548">Nucleotidyltransferase</keyword>
<dbReference type="GO" id="GO:0006264">
    <property type="term" value="P:mitochondrial DNA replication"/>
    <property type="evidence" value="ECO:0007669"/>
    <property type="project" value="InterPro"/>
</dbReference>
<dbReference type="PANTHER" id="PTHR10267:SF0">
    <property type="entry name" value="DNA POLYMERASE SUBUNIT GAMMA-1"/>
    <property type="match status" value="1"/>
</dbReference>
<dbReference type="Gene3D" id="3.30.420.390">
    <property type="match status" value="2"/>
</dbReference>
<evidence type="ECO:0000256" key="11">
    <source>
        <dbReference type="ARBA" id="ARBA00023128"/>
    </source>
</evidence>
<comment type="catalytic activity">
    <reaction evidence="13">
        <text>DNA(n) + a 2'-deoxyribonucleoside 5'-triphosphate = DNA(n+1) + diphosphate</text>
        <dbReference type="Rhea" id="RHEA:22508"/>
        <dbReference type="Rhea" id="RHEA-COMP:17339"/>
        <dbReference type="Rhea" id="RHEA-COMP:17340"/>
        <dbReference type="ChEBI" id="CHEBI:33019"/>
        <dbReference type="ChEBI" id="CHEBI:61560"/>
        <dbReference type="ChEBI" id="CHEBI:173112"/>
        <dbReference type="EC" id="2.7.7.7"/>
    </reaction>
</comment>
<evidence type="ECO:0000256" key="15">
    <source>
        <dbReference type="SAM" id="MobiDB-lite"/>
    </source>
</evidence>
<dbReference type="GO" id="GO:0008408">
    <property type="term" value="F:3'-5' exonuclease activity"/>
    <property type="evidence" value="ECO:0007669"/>
    <property type="project" value="TreeGrafter"/>
</dbReference>
<sequence>MLPSIRSLQCSNSRTTLRFPSGCLSSCCGAIATPRLLFSPRRYSTATIDEVVAGGEPEEGPPAEARFNELGVQQLSARLHSQIFKTGSVPPPPELVELAREHLNRHDLYGKTSDTTPPIDFNLPELQGDTLDEHFTKLGMEMSEPYLSMAKSFSLEQIPNPPTKWKFWSGWTRYTVGPDGTPISCPVKAPVEDAVVFDVEVLYKVAPYAIMACAVSKCAWYAWLSPRLVGDCQEEDKCHLIPFGNPQKPRVIIGHNVGYDRARVKEEYDLVRSRNYFLDTMSLHIAVNGMCSRQRPAWMKHKKNKELRERAEKENHGGDFRAMLNAGLIEDEEELWVRRSSINSLRDVAKFHCGIELDKGERDQFGGESVHDVLENVSKLLNYCAQDVAATHKIYRKVLPKFLRVCSHPVSFAALRHLSSVILPVNRSWGRYIKDAEEAYQQISDGVKRRLVELAELALEMKDKPEVYENDEWLRQLDWTGQEIRYLKLKKGETVPRPAKQKMPGMPKWYKNLFRKESSPINLSVRSRISPILLRLRWDKHPLIWTERFGWTFRVSREEAEKYKSSPLVQCDLSDEKNEAIRNDIDNVYYKLPHKDGPARRCEMPLAKSFLQYFESQTLSSEYPLAREALEMNAACSYWISARERIRSQMVVYQSDLKCAAGGDEMKGVEIEGEDPDEVGIILPQLIPMGTVTRRAVERTWLTASNPKKNRLGSELKAKVIAPPGYAFVGADVDSQELWIASLLGDAQFGIHGGNALGFMTLEGTKANGTDLHSKTAKILGISRDDAKIFNYGRIYGAGVNFTSTLLRGFNPTFIDAECAKIATNLYSKTKGQQTLRKPLSARRFWRGGTESFVFNTLEEFANQERPRTPVLGAGITEALMRKNLSRNGFLTSRINWAIQSSGVDYLHLLIVAMDYLIRKFDLDARLVITVHDEIRYLVKDKDKYRAAMALQVANVWTRAMFSEQIGINDLPQSCAFFSAVDIDHVFRKEVDMDCITPTNPNGISPGESLDISQLLEKEESLLRPEAAREMDFKEFEYIPRVPVMKDLHAKTDIHLMKAQISSEDGELDDIVAMARKSSTESLTGRIIPGTRPPPRCSGAARGTTMEKTTRTQKHPSASPKAANNLLGGQGRRTVPTSFGAGSPAMANDSLIGSPRTTTKGPGPTAGSVMAGSSVTSRLRPYEYHPGLASRKPANGDVWAQG</sequence>
<organism evidence="17 18">
    <name type="scientific">Tuber borchii</name>
    <name type="common">White truffle</name>
    <dbReference type="NCBI Taxonomy" id="42251"/>
    <lineage>
        <taxon>Eukaryota</taxon>
        <taxon>Fungi</taxon>
        <taxon>Dikarya</taxon>
        <taxon>Ascomycota</taxon>
        <taxon>Pezizomycotina</taxon>
        <taxon>Pezizomycetes</taxon>
        <taxon>Pezizales</taxon>
        <taxon>Tuberaceae</taxon>
        <taxon>Tuber</taxon>
    </lineage>
</organism>
<comment type="caution">
    <text evidence="17">The sequence shown here is derived from an EMBL/GenBank/DDBJ whole genome shotgun (WGS) entry which is preliminary data.</text>
</comment>
<dbReference type="Pfam" id="PF00476">
    <property type="entry name" value="DNA_pol_A"/>
    <property type="match status" value="1"/>
</dbReference>
<evidence type="ECO:0000256" key="1">
    <source>
        <dbReference type="ARBA" id="ARBA00001946"/>
    </source>
</evidence>
<evidence type="ECO:0000256" key="13">
    <source>
        <dbReference type="ARBA" id="ARBA00049244"/>
    </source>
</evidence>
<reference evidence="17 18" key="1">
    <citation type="submission" date="2017-04" db="EMBL/GenBank/DDBJ databases">
        <title>Draft genome sequence of Tuber borchii Vittad., a whitish edible truffle.</title>
        <authorList>
            <consortium name="DOE Joint Genome Institute"/>
            <person name="Murat C."/>
            <person name="Kuo A."/>
            <person name="Barry K.W."/>
            <person name="Clum A."/>
            <person name="Dockter R.B."/>
            <person name="Fauchery L."/>
            <person name="Iotti M."/>
            <person name="Kohler A."/>
            <person name="Labutti K."/>
            <person name="Lindquist E.A."/>
            <person name="Lipzen A."/>
            <person name="Ohm R.A."/>
            <person name="Wang M."/>
            <person name="Grigoriev I.V."/>
            <person name="Zambonelli A."/>
            <person name="Martin F.M."/>
        </authorList>
    </citation>
    <scope>NUCLEOTIDE SEQUENCE [LARGE SCALE GENOMIC DNA]</scope>
    <source>
        <strain evidence="17 18">Tbo3840</strain>
    </source>
</reference>
<evidence type="ECO:0000313" key="18">
    <source>
        <dbReference type="Proteomes" id="UP000244722"/>
    </source>
</evidence>
<evidence type="ECO:0000256" key="9">
    <source>
        <dbReference type="ARBA" id="ARBA00022932"/>
    </source>
</evidence>
<dbReference type="Gene3D" id="1.10.150.20">
    <property type="entry name" value="5' to 3' exonuclease, C-terminal subdomain"/>
    <property type="match status" value="1"/>
</dbReference>
<comment type="similarity">
    <text evidence="3">Belongs to the DNA polymerase type-A family.</text>
</comment>
<dbReference type="PRINTS" id="PR00867">
    <property type="entry name" value="DNAPOLG"/>
</dbReference>
<evidence type="ECO:0000256" key="8">
    <source>
        <dbReference type="ARBA" id="ARBA00022842"/>
    </source>
</evidence>
<dbReference type="Proteomes" id="UP000244722">
    <property type="component" value="Unassembled WGS sequence"/>
</dbReference>
<feature type="region of interest" description="Disordered" evidence="15">
    <location>
        <begin position="1080"/>
        <end position="1176"/>
    </location>
</feature>
<keyword evidence="11" id="KW-0496">Mitochondrion</keyword>
<dbReference type="SMART" id="SM00482">
    <property type="entry name" value="POLAc"/>
    <property type="match status" value="1"/>
</dbReference>
<dbReference type="InterPro" id="IPR012337">
    <property type="entry name" value="RNaseH-like_sf"/>
</dbReference>
<dbReference type="InterPro" id="IPR043502">
    <property type="entry name" value="DNA/RNA_pol_sf"/>
</dbReference>
<evidence type="ECO:0000313" key="17">
    <source>
        <dbReference type="EMBL" id="PUU81500.1"/>
    </source>
</evidence>
<gene>
    <name evidence="17" type="ORF">B9Z19DRAFT_1122128</name>
</gene>
<dbReference type="Gene3D" id="3.30.70.370">
    <property type="match status" value="1"/>
</dbReference>
<keyword evidence="18" id="KW-1185">Reference proteome</keyword>
<dbReference type="STRING" id="42251.A0A2T7A190"/>
<protein>
    <recommendedName>
        <fullName evidence="4">DNA-directed DNA polymerase</fullName>
        <ecNumber evidence="4">2.7.7.7</ecNumber>
    </recommendedName>
    <alternativeName>
        <fullName evidence="12">Mitochondrial DNA polymerase catalytic subunit</fullName>
    </alternativeName>
</protein>
<evidence type="ECO:0000256" key="5">
    <source>
        <dbReference type="ARBA" id="ARBA00022679"/>
    </source>
</evidence>
<dbReference type="Pfam" id="PF18136">
    <property type="entry name" value="DNApol_Exo"/>
    <property type="match status" value="1"/>
</dbReference>
<keyword evidence="7" id="KW-0235">DNA replication</keyword>
<dbReference type="FunFam" id="3.30.420.390:FF:000003">
    <property type="entry name" value="DNA polymerase gamma, mitochondrial"/>
    <property type="match status" value="1"/>
</dbReference>
<keyword evidence="10" id="KW-0238">DNA-binding</keyword>
<evidence type="ECO:0000256" key="7">
    <source>
        <dbReference type="ARBA" id="ARBA00022705"/>
    </source>
</evidence>
<dbReference type="FunFam" id="1.10.150.20:FF:000035">
    <property type="entry name" value="DNA polymerase gamma, mitochondrial"/>
    <property type="match status" value="1"/>
</dbReference>
<dbReference type="AlphaFoldDB" id="A0A2T7A190"/>
<evidence type="ECO:0000256" key="14">
    <source>
        <dbReference type="ARBA" id="ARBA00057053"/>
    </source>
</evidence>
<dbReference type="GO" id="GO:0003677">
    <property type="term" value="F:DNA binding"/>
    <property type="evidence" value="ECO:0007669"/>
    <property type="project" value="UniProtKB-KW"/>
</dbReference>
<dbReference type="InterPro" id="IPR047580">
    <property type="entry name" value="POLG_palm_dom"/>
</dbReference>
<dbReference type="GO" id="GO:0005760">
    <property type="term" value="C:gamma DNA polymerase complex"/>
    <property type="evidence" value="ECO:0007669"/>
    <property type="project" value="InterPro"/>
</dbReference>
<dbReference type="InterPro" id="IPR001098">
    <property type="entry name" value="DNA-dir_DNA_pol_A_palm_dom"/>
</dbReference>
<dbReference type="PANTHER" id="PTHR10267">
    <property type="entry name" value="DNA POLYMERASE SUBUNIT GAMMA-1"/>
    <property type="match status" value="1"/>
</dbReference>
<comment type="cofactor">
    <cofactor evidence="1">
        <name>Mg(2+)</name>
        <dbReference type="ChEBI" id="CHEBI:18420"/>
    </cofactor>
</comment>
<accession>A0A2T7A190</accession>
<dbReference type="EMBL" id="NESQ01000044">
    <property type="protein sequence ID" value="PUU81500.1"/>
    <property type="molecule type" value="Genomic_DNA"/>
</dbReference>
<keyword evidence="8" id="KW-0460">Magnesium</keyword>
<dbReference type="InterPro" id="IPR041336">
    <property type="entry name" value="DNApol_Exo"/>
</dbReference>
<comment type="function">
    <text evidence="14">Involved in the replication of mitochondrial DNA.</text>
</comment>
<evidence type="ECO:0000256" key="4">
    <source>
        <dbReference type="ARBA" id="ARBA00012417"/>
    </source>
</evidence>
<dbReference type="SUPFAM" id="SSF53098">
    <property type="entry name" value="Ribonuclease H-like"/>
    <property type="match status" value="1"/>
</dbReference>
<evidence type="ECO:0000256" key="6">
    <source>
        <dbReference type="ARBA" id="ARBA00022695"/>
    </source>
</evidence>
<dbReference type="CDD" id="cd08641">
    <property type="entry name" value="DNA_pol_gammaA"/>
    <property type="match status" value="1"/>
</dbReference>
<proteinExistence type="inferred from homology"/>
<evidence type="ECO:0000256" key="3">
    <source>
        <dbReference type="ARBA" id="ARBA00007705"/>
    </source>
</evidence>
<dbReference type="OrthoDB" id="5588663at2759"/>
<feature type="domain" description="DNA-directed DNA polymerase family A palm" evidence="16">
    <location>
        <begin position="713"/>
        <end position="943"/>
    </location>
</feature>
<keyword evidence="9" id="KW-0239">DNA-directed DNA polymerase</keyword>
<evidence type="ECO:0000259" key="16">
    <source>
        <dbReference type="SMART" id="SM00482"/>
    </source>
</evidence>
<dbReference type="GO" id="GO:0003887">
    <property type="term" value="F:DNA-directed DNA polymerase activity"/>
    <property type="evidence" value="ECO:0007669"/>
    <property type="project" value="UniProtKB-KW"/>
</dbReference>
<keyword evidence="5" id="KW-0808">Transferase</keyword>
<evidence type="ECO:0000256" key="12">
    <source>
        <dbReference type="ARBA" id="ARBA00031966"/>
    </source>
</evidence>
<name>A0A2T7A190_TUBBO</name>
<dbReference type="InterPro" id="IPR002297">
    <property type="entry name" value="DNA-dir_DNA_pol_A_mt"/>
</dbReference>
<evidence type="ECO:0000256" key="2">
    <source>
        <dbReference type="ARBA" id="ARBA00004173"/>
    </source>
</evidence>
<comment type="subcellular location">
    <subcellularLocation>
        <location evidence="2">Mitochondrion</location>
    </subcellularLocation>
</comment>
<evidence type="ECO:0000256" key="10">
    <source>
        <dbReference type="ARBA" id="ARBA00023125"/>
    </source>
</evidence>
<dbReference type="EC" id="2.7.7.7" evidence="4"/>